<dbReference type="AlphaFoldDB" id="A0A8J3QRG6"/>
<dbReference type="GO" id="GO:0120147">
    <property type="term" value="F:formylglycine-generating oxidase activity"/>
    <property type="evidence" value="ECO:0007669"/>
    <property type="project" value="TreeGrafter"/>
</dbReference>
<dbReference type="InterPro" id="IPR016187">
    <property type="entry name" value="CTDL_fold"/>
</dbReference>
<accession>A0A8J3QRG6</accession>
<dbReference type="InterPro" id="IPR042095">
    <property type="entry name" value="SUMF_sf"/>
</dbReference>
<evidence type="ECO:0000313" key="2">
    <source>
        <dbReference type="EMBL" id="GIH14942.1"/>
    </source>
</evidence>
<dbReference type="PANTHER" id="PTHR23150:SF19">
    <property type="entry name" value="FORMYLGLYCINE-GENERATING ENZYME"/>
    <property type="match status" value="1"/>
</dbReference>
<organism evidence="2 3">
    <name type="scientific">Rugosimonospora africana</name>
    <dbReference type="NCBI Taxonomy" id="556532"/>
    <lineage>
        <taxon>Bacteria</taxon>
        <taxon>Bacillati</taxon>
        <taxon>Actinomycetota</taxon>
        <taxon>Actinomycetes</taxon>
        <taxon>Micromonosporales</taxon>
        <taxon>Micromonosporaceae</taxon>
        <taxon>Rugosimonospora</taxon>
    </lineage>
</organism>
<dbReference type="SUPFAM" id="SSF56436">
    <property type="entry name" value="C-type lectin-like"/>
    <property type="match status" value="1"/>
</dbReference>
<protein>
    <recommendedName>
        <fullName evidence="1">Sulfatase-modifying factor enzyme-like domain-containing protein</fullName>
    </recommendedName>
</protein>
<comment type="caution">
    <text evidence="2">The sequence shown here is derived from an EMBL/GenBank/DDBJ whole genome shotgun (WGS) entry which is preliminary data.</text>
</comment>
<dbReference type="Proteomes" id="UP000642748">
    <property type="component" value="Unassembled WGS sequence"/>
</dbReference>
<keyword evidence="3" id="KW-1185">Reference proteome</keyword>
<feature type="domain" description="Sulfatase-modifying factor enzyme-like" evidence="1">
    <location>
        <begin position="125"/>
        <end position="239"/>
    </location>
</feature>
<dbReference type="Pfam" id="PF03781">
    <property type="entry name" value="FGE-sulfatase"/>
    <property type="match status" value="1"/>
</dbReference>
<gene>
    <name evidence="2" type="ORF">Raf01_31140</name>
</gene>
<name>A0A8J3QRG6_9ACTN</name>
<evidence type="ECO:0000259" key="1">
    <source>
        <dbReference type="Pfam" id="PF03781"/>
    </source>
</evidence>
<dbReference type="EMBL" id="BONZ01000030">
    <property type="protein sequence ID" value="GIH14942.1"/>
    <property type="molecule type" value="Genomic_DNA"/>
</dbReference>
<reference evidence="2" key="1">
    <citation type="submission" date="2021-01" db="EMBL/GenBank/DDBJ databases">
        <title>Whole genome shotgun sequence of Rugosimonospora africana NBRC 104875.</title>
        <authorList>
            <person name="Komaki H."/>
            <person name="Tamura T."/>
        </authorList>
    </citation>
    <scope>NUCLEOTIDE SEQUENCE</scope>
    <source>
        <strain evidence="2">NBRC 104875</strain>
    </source>
</reference>
<proteinExistence type="predicted"/>
<dbReference type="PANTHER" id="PTHR23150">
    <property type="entry name" value="SULFATASE MODIFYING FACTOR 1, 2"/>
    <property type="match status" value="1"/>
</dbReference>
<sequence length="278" mass="30121">MADLGVRSCRGPWCELVAPGLLTFGAMWTEEIVAGRPARRHIPSGVVFREVPGGTFLMGLSEAELTAVRAIEHGGGAEDSLEPFFASARDARPVREVRVEPFLIAGHPLTVEQVRHWMPEYEDDYAEADSITARLEGDLDDLLEALPFRLPSEAEWEYAARAGTTTLTFRGDGKPGEDQLLDDFGDEQRTAAAENAFGLAAMGSANEICADVWIPGFVGAPADARPRTGDGPRTVRGGAADVYPWQGCDEWLLLLASTRYGHAQFTAIRPVAPLPSRT</sequence>
<dbReference type="InterPro" id="IPR005532">
    <property type="entry name" value="SUMF_dom"/>
</dbReference>
<dbReference type="Gene3D" id="3.90.1580.10">
    <property type="entry name" value="paralog of FGE (formylglycine-generating enzyme)"/>
    <property type="match status" value="1"/>
</dbReference>
<evidence type="ECO:0000313" key="3">
    <source>
        <dbReference type="Proteomes" id="UP000642748"/>
    </source>
</evidence>
<dbReference type="InterPro" id="IPR051043">
    <property type="entry name" value="Sulfatase_Mod_Factor_Kinase"/>
</dbReference>